<keyword evidence="4" id="KW-1185">Reference proteome</keyword>
<dbReference type="SUPFAM" id="SSF54695">
    <property type="entry name" value="POZ domain"/>
    <property type="match status" value="1"/>
</dbReference>
<feature type="compositionally biased region" description="Low complexity" evidence="1">
    <location>
        <begin position="40"/>
        <end position="63"/>
    </location>
</feature>
<evidence type="ECO:0000313" key="4">
    <source>
        <dbReference type="Proteomes" id="UP000716446"/>
    </source>
</evidence>
<organism evidence="3 4">
    <name type="scientific">Aureobasidium vineae</name>
    <dbReference type="NCBI Taxonomy" id="2773715"/>
    <lineage>
        <taxon>Eukaryota</taxon>
        <taxon>Fungi</taxon>
        <taxon>Dikarya</taxon>
        <taxon>Ascomycota</taxon>
        <taxon>Pezizomycotina</taxon>
        <taxon>Dothideomycetes</taxon>
        <taxon>Dothideomycetidae</taxon>
        <taxon>Dothideales</taxon>
        <taxon>Saccotheciaceae</taxon>
        <taxon>Aureobasidium</taxon>
    </lineage>
</organism>
<dbReference type="EMBL" id="CAIJEN010000006">
    <property type="protein sequence ID" value="CAD0087664.1"/>
    <property type="molecule type" value="Genomic_DNA"/>
</dbReference>
<evidence type="ECO:0000256" key="1">
    <source>
        <dbReference type="SAM" id="MobiDB-lite"/>
    </source>
</evidence>
<dbReference type="PANTHER" id="PTHR47843:SF2">
    <property type="entry name" value="BTB DOMAIN-CONTAINING PROTEIN"/>
    <property type="match status" value="1"/>
</dbReference>
<dbReference type="SMART" id="SM00225">
    <property type="entry name" value="BTB"/>
    <property type="match status" value="1"/>
</dbReference>
<proteinExistence type="predicted"/>
<reference evidence="3" key="1">
    <citation type="submission" date="2020-06" db="EMBL/GenBank/DDBJ databases">
        <authorList>
            <person name="Onetto C."/>
        </authorList>
    </citation>
    <scope>NUCLEOTIDE SEQUENCE</scope>
</reference>
<dbReference type="Pfam" id="PF00651">
    <property type="entry name" value="BTB"/>
    <property type="match status" value="1"/>
</dbReference>
<feature type="domain" description="BTB" evidence="2">
    <location>
        <begin position="79"/>
        <end position="148"/>
    </location>
</feature>
<dbReference type="Gene3D" id="3.30.710.10">
    <property type="entry name" value="Potassium Channel Kv1.1, Chain A"/>
    <property type="match status" value="1"/>
</dbReference>
<protein>
    <recommendedName>
        <fullName evidence="2">BTB domain-containing protein</fullName>
    </recommendedName>
</protein>
<sequence>MDLDQWLAANDPSWDPSAFDQTPVFAKPFGDIPSEDTTMPSSSRSAPESSSTSTQPTPRPTTRALSSLSKQPPGACYNGVVTIEVGSEKKAFVIHKDLLTFDSDYFCGAFDGSFKEAAEGKLSLPDEQVNVFDIFNQFIYTRSLEEHNLNSHTLIELWLFGDKFLIPCLQNAAMDALVKWLGIYDCPAYDVRAIWKRTMPSAPLRKLILDLVVYWCEFENVMSSAQLWSREALVDFSRAFYHKEANGDERKLTKREKCYYHIHAEGEKC</sequence>
<evidence type="ECO:0000259" key="2">
    <source>
        <dbReference type="PROSITE" id="PS50097"/>
    </source>
</evidence>
<dbReference type="AlphaFoldDB" id="A0A9N8P9F2"/>
<dbReference type="PANTHER" id="PTHR47843">
    <property type="entry name" value="BTB DOMAIN-CONTAINING PROTEIN-RELATED"/>
    <property type="match status" value="1"/>
</dbReference>
<comment type="caution">
    <text evidence="3">The sequence shown here is derived from an EMBL/GenBank/DDBJ whole genome shotgun (WGS) entry which is preliminary data.</text>
</comment>
<dbReference type="Proteomes" id="UP000716446">
    <property type="component" value="Unassembled WGS sequence"/>
</dbReference>
<name>A0A9N8P9F2_9PEZI</name>
<feature type="region of interest" description="Disordered" evidence="1">
    <location>
        <begin position="1"/>
        <end position="72"/>
    </location>
</feature>
<accession>A0A9N8P9F2</accession>
<dbReference type="InterPro" id="IPR000210">
    <property type="entry name" value="BTB/POZ_dom"/>
</dbReference>
<evidence type="ECO:0000313" key="3">
    <source>
        <dbReference type="EMBL" id="CAD0087664.1"/>
    </source>
</evidence>
<dbReference type="InterPro" id="IPR011333">
    <property type="entry name" value="SKP1/BTB/POZ_sf"/>
</dbReference>
<dbReference type="PROSITE" id="PS50097">
    <property type="entry name" value="BTB"/>
    <property type="match status" value="1"/>
</dbReference>
<gene>
    <name evidence="3" type="ORF">AWRI4619_LOCUS4782</name>
</gene>
<dbReference type="CDD" id="cd18186">
    <property type="entry name" value="BTB_POZ_ZBTB_KLHL-like"/>
    <property type="match status" value="1"/>
</dbReference>